<protein>
    <submittedName>
        <fullName evidence="2">Uncharacterized protein</fullName>
    </submittedName>
</protein>
<sequence length="416" mass="47000">MILRHVRSAVFRTFGHADKSLINTFIAYLSDAPGLTDLELTHCSRGDINHFAHLINNDKGRFSRLQYLRYAPEHESGSLPADGFDGICMLLSSSLRVVKMNCSVVERYFTKPTKERHAWSGTTKLNEIVISGFRCDEAALELVLPRSPRLKVLTLPPPGYGFLEDMGRLDGGPRRTVPRSGHADGTAFSPARIASLVSPVSNTLEDVSMYNDRIVVQIHDGSRLDLSVFSSLKCVEVSSHFYFGNYPSVAEAAADAYNDGFWKLLPYSVEEIHIQFDGLQGIFHSLEHLEQSFSAVEESWERYDRLWAKGPGDAIAVAKTLSFIHEIITRKQHHFPSLRLVRLVESHNTKLLGWTKLERGLWHWVNVLSYYPELFESGGVHVNILIYEPDEYPGPPDERNDEWQAEPETTVQDSSI</sequence>
<reference evidence="2 3" key="1">
    <citation type="submission" date="2022-12" db="EMBL/GenBank/DDBJ databases">
        <title>Genomic features and morphological characterization of a novel Knufia sp. strain isolated from spacecraft assembly facility.</title>
        <authorList>
            <person name="Teixeira M."/>
            <person name="Chander A.M."/>
            <person name="Stajich J.E."/>
            <person name="Venkateswaran K."/>
        </authorList>
    </citation>
    <scope>NUCLEOTIDE SEQUENCE [LARGE SCALE GENOMIC DNA]</scope>
    <source>
        <strain evidence="2 3">FJI-L2-BK-P2</strain>
    </source>
</reference>
<feature type="region of interest" description="Disordered" evidence="1">
    <location>
        <begin position="391"/>
        <end position="416"/>
    </location>
</feature>
<organism evidence="2 3">
    <name type="scientific">Knufia fluminis</name>
    <dbReference type="NCBI Taxonomy" id="191047"/>
    <lineage>
        <taxon>Eukaryota</taxon>
        <taxon>Fungi</taxon>
        <taxon>Dikarya</taxon>
        <taxon>Ascomycota</taxon>
        <taxon>Pezizomycotina</taxon>
        <taxon>Eurotiomycetes</taxon>
        <taxon>Chaetothyriomycetidae</taxon>
        <taxon>Chaetothyriales</taxon>
        <taxon>Trichomeriaceae</taxon>
        <taxon>Knufia</taxon>
    </lineage>
</organism>
<keyword evidence="3" id="KW-1185">Reference proteome</keyword>
<evidence type="ECO:0000313" key="3">
    <source>
        <dbReference type="Proteomes" id="UP001316803"/>
    </source>
</evidence>
<dbReference type="Proteomes" id="UP001316803">
    <property type="component" value="Unassembled WGS sequence"/>
</dbReference>
<feature type="compositionally biased region" description="Polar residues" evidence="1">
    <location>
        <begin position="407"/>
        <end position="416"/>
    </location>
</feature>
<name>A0AAN8F0H8_9EURO</name>
<dbReference type="EMBL" id="JAKLMC020000008">
    <property type="protein sequence ID" value="KAK5954523.1"/>
    <property type="molecule type" value="Genomic_DNA"/>
</dbReference>
<proteinExistence type="predicted"/>
<evidence type="ECO:0000313" key="2">
    <source>
        <dbReference type="EMBL" id="KAK5954523.1"/>
    </source>
</evidence>
<evidence type="ECO:0000256" key="1">
    <source>
        <dbReference type="SAM" id="MobiDB-lite"/>
    </source>
</evidence>
<dbReference type="AlphaFoldDB" id="A0AAN8F0H8"/>
<accession>A0AAN8F0H8</accession>
<comment type="caution">
    <text evidence="2">The sequence shown here is derived from an EMBL/GenBank/DDBJ whole genome shotgun (WGS) entry which is preliminary data.</text>
</comment>
<gene>
    <name evidence="2" type="ORF">OHC33_004245</name>
</gene>